<dbReference type="STRING" id="879212.DespoDRAFT_03220"/>
<sequence length="86" mass="9774">MDKIDPKLYRLPARTVLLKDDHDNFVLYIDRKSRIIMKDASVILEKAEKIRKTAPGVTIKLETTAPVCSKSTKFLSDNGIEIISKK</sequence>
<evidence type="ECO:0000313" key="1">
    <source>
        <dbReference type="EMBL" id="EIM65001.1"/>
    </source>
</evidence>
<reference evidence="1 2" key="2">
    <citation type="submission" date="2012-02" db="EMBL/GenBank/DDBJ databases">
        <title>Improved High-Quality Draft sequence of Desulfobacter postgatei 2ac9.</title>
        <authorList>
            <consortium name="US DOE Joint Genome Institute"/>
            <person name="Lucas S."/>
            <person name="Han J."/>
            <person name="Lapidus A."/>
            <person name="Cheng J.-F."/>
            <person name="Goodwin L."/>
            <person name="Pitluck S."/>
            <person name="Peters L."/>
            <person name="Ovchinnikova G."/>
            <person name="Held B."/>
            <person name="Detter J.C."/>
            <person name="Han C."/>
            <person name="Tapia R."/>
            <person name="Land M."/>
            <person name="Hauser L."/>
            <person name="Kyrpides N."/>
            <person name="Ivanova N."/>
            <person name="Pagani I."/>
            <person name="Orellana R."/>
            <person name="Lovley D."/>
            <person name="Woyke T."/>
        </authorList>
    </citation>
    <scope>NUCLEOTIDE SEQUENCE [LARGE SCALE GENOMIC DNA]</scope>
    <source>
        <strain evidence="1 2">2ac9</strain>
    </source>
</reference>
<name>I5B688_9BACT</name>
<dbReference type="AlphaFoldDB" id="I5B688"/>
<organism evidence="1 2">
    <name type="scientific">Desulfobacter postgatei 2ac9</name>
    <dbReference type="NCBI Taxonomy" id="879212"/>
    <lineage>
        <taxon>Bacteria</taxon>
        <taxon>Pseudomonadati</taxon>
        <taxon>Thermodesulfobacteriota</taxon>
        <taxon>Desulfobacteria</taxon>
        <taxon>Desulfobacterales</taxon>
        <taxon>Desulfobacteraceae</taxon>
        <taxon>Desulfobacter</taxon>
    </lineage>
</organism>
<keyword evidence="2" id="KW-1185">Reference proteome</keyword>
<dbReference type="EMBL" id="CM001488">
    <property type="protein sequence ID" value="EIM65001.1"/>
    <property type="molecule type" value="Genomic_DNA"/>
</dbReference>
<accession>I5B688</accession>
<protein>
    <submittedName>
        <fullName evidence="1">Uncharacterized protein</fullName>
    </submittedName>
</protein>
<dbReference type="OrthoDB" id="5432130at2"/>
<evidence type="ECO:0000313" key="2">
    <source>
        <dbReference type="Proteomes" id="UP000005778"/>
    </source>
</evidence>
<proteinExistence type="predicted"/>
<dbReference type="Proteomes" id="UP000005778">
    <property type="component" value="Chromosome"/>
</dbReference>
<gene>
    <name evidence="1" type="ORF">DespoDRAFT_03220</name>
</gene>
<dbReference type="RefSeq" id="WP_004074748.1">
    <property type="nucleotide sequence ID" value="NZ_CM001488.1"/>
</dbReference>
<dbReference type="HOGENOM" id="CLU_2492804_0_0_7"/>
<reference evidence="1 2" key="1">
    <citation type="submission" date="2011-09" db="EMBL/GenBank/DDBJ databases">
        <authorList>
            <consortium name="US DOE Joint Genome Institute (JGI-PGF)"/>
            <person name="Lucas S."/>
            <person name="Han J."/>
            <person name="Lapidus A."/>
            <person name="Cheng J.-F."/>
            <person name="Goodwin L."/>
            <person name="Pitluck S."/>
            <person name="Peters L."/>
            <person name="Land M.L."/>
            <person name="Hauser L."/>
            <person name="Orellana R."/>
            <person name="Lovley D."/>
            <person name="Woyke T.J."/>
        </authorList>
    </citation>
    <scope>NUCLEOTIDE SEQUENCE [LARGE SCALE GENOMIC DNA]</scope>
    <source>
        <strain evidence="1 2">2ac9</strain>
    </source>
</reference>
<dbReference type="eggNOG" id="ENOG5033GDF">
    <property type="taxonomic scope" value="Bacteria"/>
</dbReference>